<reference evidence="3" key="1">
    <citation type="submission" date="2022-03" db="EMBL/GenBank/DDBJ databases">
        <authorList>
            <person name="Tunstrom K."/>
        </authorList>
    </citation>
    <scope>NUCLEOTIDE SEQUENCE</scope>
</reference>
<dbReference type="PANTHER" id="PTHR31118">
    <property type="entry name" value="CYCLASE-LIKE PROTEIN 2"/>
    <property type="match status" value="1"/>
</dbReference>
<dbReference type="SUPFAM" id="SSF102198">
    <property type="entry name" value="Putative cyclase"/>
    <property type="match status" value="1"/>
</dbReference>
<gene>
    <name evidence="3" type="ORF">EEDITHA_LOCUS1984</name>
</gene>
<sequence length="270" mass="30049">MANLVVVLTYILVSGIFISKALANLNDIIFNGDYEFIDLTYPFDEHTVYLPNTKNFEFTKKIERFQNDGTWYSSNEFVVGEQAGTHIDAPYHFKATGQCVGDIPLDKLIIPLIIADIGSSVNNDSNFVLYKHHLDFMLNDNMGKPCFIIFKFGWSKFYKDKNKYLGITKNNTFNFPGLSGEVAEWITSSYKNIVGIGVDTASVDPGSGTDFFAHKTFANAGLFIVENVKLDQPVPEYGCTALILPMKISSGSGAPLRLVAICPKQIPTHF</sequence>
<dbReference type="Gene3D" id="3.50.30.50">
    <property type="entry name" value="Putative cyclase"/>
    <property type="match status" value="1"/>
</dbReference>
<keyword evidence="4" id="KW-1185">Reference proteome</keyword>
<evidence type="ECO:0008006" key="5">
    <source>
        <dbReference type="Google" id="ProtNLM"/>
    </source>
</evidence>
<organism evidence="3 4">
    <name type="scientific">Euphydryas editha</name>
    <name type="common">Edith's checkerspot</name>
    <dbReference type="NCBI Taxonomy" id="104508"/>
    <lineage>
        <taxon>Eukaryota</taxon>
        <taxon>Metazoa</taxon>
        <taxon>Ecdysozoa</taxon>
        <taxon>Arthropoda</taxon>
        <taxon>Hexapoda</taxon>
        <taxon>Insecta</taxon>
        <taxon>Pterygota</taxon>
        <taxon>Neoptera</taxon>
        <taxon>Endopterygota</taxon>
        <taxon>Lepidoptera</taxon>
        <taxon>Glossata</taxon>
        <taxon>Ditrysia</taxon>
        <taxon>Papilionoidea</taxon>
        <taxon>Nymphalidae</taxon>
        <taxon>Nymphalinae</taxon>
        <taxon>Euphydryas</taxon>
    </lineage>
</organism>
<accession>A0AAU9TLF7</accession>
<proteinExistence type="inferred from homology"/>
<protein>
    <recommendedName>
        <fullName evidence="5">Kynurenine formamidase</fullName>
    </recommendedName>
</protein>
<dbReference type="EMBL" id="CAKOGL010000004">
    <property type="protein sequence ID" value="CAH2085520.1"/>
    <property type="molecule type" value="Genomic_DNA"/>
</dbReference>
<dbReference type="InterPro" id="IPR007325">
    <property type="entry name" value="KFase/CYL"/>
</dbReference>
<evidence type="ECO:0000256" key="1">
    <source>
        <dbReference type="ARBA" id="ARBA00007865"/>
    </source>
</evidence>
<dbReference type="GO" id="GO:0019441">
    <property type="term" value="P:L-tryptophan catabolic process to kynurenine"/>
    <property type="evidence" value="ECO:0007669"/>
    <property type="project" value="InterPro"/>
</dbReference>
<dbReference type="GO" id="GO:0004061">
    <property type="term" value="F:arylformamidase activity"/>
    <property type="evidence" value="ECO:0007669"/>
    <property type="project" value="InterPro"/>
</dbReference>
<comment type="caution">
    <text evidence="3">The sequence shown here is derived from an EMBL/GenBank/DDBJ whole genome shotgun (WGS) entry which is preliminary data.</text>
</comment>
<feature type="signal peptide" evidence="2">
    <location>
        <begin position="1"/>
        <end position="23"/>
    </location>
</feature>
<evidence type="ECO:0000313" key="4">
    <source>
        <dbReference type="Proteomes" id="UP001153954"/>
    </source>
</evidence>
<name>A0AAU9TLF7_EUPED</name>
<dbReference type="Proteomes" id="UP001153954">
    <property type="component" value="Unassembled WGS sequence"/>
</dbReference>
<dbReference type="AlphaFoldDB" id="A0AAU9TLF7"/>
<dbReference type="PANTHER" id="PTHR31118:SF12">
    <property type="entry name" value="CYCLASE-LIKE PROTEIN 2"/>
    <property type="match status" value="1"/>
</dbReference>
<keyword evidence="2" id="KW-0732">Signal</keyword>
<dbReference type="Pfam" id="PF04199">
    <property type="entry name" value="Cyclase"/>
    <property type="match status" value="1"/>
</dbReference>
<evidence type="ECO:0000256" key="2">
    <source>
        <dbReference type="SAM" id="SignalP"/>
    </source>
</evidence>
<comment type="similarity">
    <text evidence="1">Belongs to the Cyclase 1 superfamily.</text>
</comment>
<feature type="chain" id="PRO_5043908523" description="Kynurenine formamidase" evidence="2">
    <location>
        <begin position="24"/>
        <end position="270"/>
    </location>
</feature>
<dbReference type="InterPro" id="IPR037175">
    <property type="entry name" value="KFase_sf"/>
</dbReference>
<evidence type="ECO:0000313" key="3">
    <source>
        <dbReference type="EMBL" id="CAH2085520.1"/>
    </source>
</evidence>